<dbReference type="PROSITE" id="PS51257">
    <property type="entry name" value="PROKAR_LIPOPROTEIN"/>
    <property type="match status" value="1"/>
</dbReference>
<dbReference type="EMBL" id="JBHSPB010000001">
    <property type="protein sequence ID" value="MFC5718871.1"/>
    <property type="molecule type" value="Genomic_DNA"/>
</dbReference>
<evidence type="ECO:0000313" key="4">
    <source>
        <dbReference type="Proteomes" id="UP001596083"/>
    </source>
</evidence>
<protein>
    <submittedName>
        <fullName evidence="3">ABC transporter substrate-binding protein</fullName>
    </submittedName>
</protein>
<dbReference type="Gene3D" id="3.10.105.10">
    <property type="entry name" value="Dipeptide-binding Protein, Domain 3"/>
    <property type="match status" value="1"/>
</dbReference>
<dbReference type="CDD" id="cd00995">
    <property type="entry name" value="PBP2_NikA_DppA_OppA_like"/>
    <property type="match status" value="1"/>
</dbReference>
<evidence type="ECO:0000259" key="2">
    <source>
        <dbReference type="Pfam" id="PF00496"/>
    </source>
</evidence>
<reference evidence="4" key="1">
    <citation type="journal article" date="2019" name="Int. J. Syst. Evol. Microbiol.">
        <title>The Global Catalogue of Microorganisms (GCM) 10K type strain sequencing project: providing services to taxonomists for standard genome sequencing and annotation.</title>
        <authorList>
            <consortium name="The Broad Institute Genomics Platform"/>
            <consortium name="The Broad Institute Genome Sequencing Center for Infectious Disease"/>
            <person name="Wu L."/>
            <person name="Ma J."/>
        </authorList>
    </citation>
    <scope>NUCLEOTIDE SEQUENCE [LARGE SCALE GENOMIC DNA]</scope>
    <source>
        <strain evidence="4">CGMCC 4.7304</strain>
    </source>
</reference>
<gene>
    <name evidence="3" type="ORF">ACFP1Z_01585</name>
</gene>
<evidence type="ECO:0000256" key="1">
    <source>
        <dbReference type="SAM" id="SignalP"/>
    </source>
</evidence>
<dbReference type="PIRSF" id="PIRSF002741">
    <property type="entry name" value="MppA"/>
    <property type="match status" value="1"/>
</dbReference>
<feature type="signal peptide" evidence="1">
    <location>
        <begin position="1"/>
        <end position="22"/>
    </location>
</feature>
<feature type="chain" id="PRO_5045928339" evidence="1">
    <location>
        <begin position="23"/>
        <end position="544"/>
    </location>
</feature>
<dbReference type="SUPFAM" id="SSF53850">
    <property type="entry name" value="Periplasmic binding protein-like II"/>
    <property type="match status" value="1"/>
</dbReference>
<organism evidence="3 4">
    <name type="scientific">Streptomyces gamaensis</name>
    <dbReference type="NCBI Taxonomy" id="1763542"/>
    <lineage>
        <taxon>Bacteria</taxon>
        <taxon>Bacillati</taxon>
        <taxon>Actinomycetota</taxon>
        <taxon>Actinomycetes</taxon>
        <taxon>Kitasatosporales</taxon>
        <taxon>Streptomycetaceae</taxon>
        <taxon>Streptomyces</taxon>
    </lineage>
</organism>
<dbReference type="RefSeq" id="WP_390313863.1">
    <property type="nucleotide sequence ID" value="NZ_JBHSPB010000001.1"/>
</dbReference>
<accession>A0ABW0YQP5</accession>
<comment type="caution">
    <text evidence="3">The sequence shown here is derived from an EMBL/GenBank/DDBJ whole genome shotgun (WGS) entry which is preliminary data.</text>
</comment>
<dbReference type="InterPro" id="IPR000914">
    <property type="entry name" value="SBP_5_dom"/>
</dbReference>
<dbReference type="PANTHER" id="PTHR30290">
    <property type="entry name" value="PERIPLASMIC BINDING COMPONENT OF ABC TRANSPORTER"/>
    <property type="match status" value="1"/>
</dbReference>
<keyword evidence="1" id="KW-0732">Signal</keyword>
<dbReference type="InterPro" id="IPR039424">
    <property type="entry name" value="SBP_5"/>
</dbReference>
<dbReference type="Pfam" id="PF00496">
    <property type="entry name" value="SBP_bac_5"/>
    <property type="match status" value="1"/>
</dbReference>
<name>A0ABW0YQP5_9ACTN</name>
<evidence type="ECO:0000313" key="3">
    <source>
        <dbReference type="EMBL" id="MFC5718871.1"/>
    </source>
</evidence>
<dbReference type="Gene3D" id="3.90.76.10">
    <property type="entry name" value="Dipeptide-binding Protein, Domain 1"/>
    <property type="match status" value="1"/>
</dbReference>
<feature type="domain" description="Solute-binding protein family 5" evidence="2">
    <location>
        <begin position="85"/>
        <end position="463"/>
    </location>
</feature>
<keyword evidence="4" id="KW-1185">Reference proteome</keyword>
<proteinExistence type="predicted"/>
<sequence length="544" mass="59555">MRGAKSAKWAACAIVVAMAATACGGGKKDGAAGGDPDAKGVFTYQASEPQNPLQPANGNEVGGGRILKSIFRGLTQFAPKDGSLKMAVAEKIETTDSQHFTVTLKDGWTFQNGEKVTASSFVDAWNWGANIKNNQLNSSWFSDIKGYEDVHPEKGDPTSDKMSGLVVKDDRTFTVELKQPVSYWQYKTGYPALSPLPQAFYKDPKAFGQQPIGNGPYKLEKWDHNTQISLRSWDGYKGEDKPQNGGVDFKIYLKGEAAYADLQSGGLDVIDQIPPSSLTKYKTDLGDRAVDQPMATIQMIGFAMYNKEWEGVDKAKVRQGLSMAIDRDSITKTVLQGSRKPANSFLTPGILGYDANAKPEVLQFNPDKAKQLIQEGGGIPGGKITILYNSDLGHKPWVDAVCNSITKTVGVTCEGNPKPDFKTARDLITSKKLGAGDMFRTGWQADYPHIASFLADVYRTGAASNDSGYSNKEFDDLANEADKAKTPEESAKLYKKAEEILLKDMPQIPLWNYEENGGYSKNVKNVTYDWIGDPVWTDVQVLKK</sequence>
<dbReference type="InterPro" id="IPR030678">
    <property type="entry name" value="Peptide/Ni-bd"/>
</dbReference>
<dbReference type="PANTHER" id="PTHR30290:SF83">
    <property type="entry name" value="ABC TRANSPORTER SUBSTRATE-BINDING PROTEIN"/>
    <property type="match status" value="1"/>
</dbReference>
<dbReference type="Proteomes" id="UP001596083">
    <property type="component" value="Unassembled WGS sequence"/>
</dbReference>
<dbReference type="Gene3D" id="3.40.190.10">
    <property type="entry name" value="Periplasmic binding protein-like II"/>
    <property type="match status" value="1"/>
</dbReference>